<evidence type="ECO:0000313" key="2">
    <source>
        <dbReference type="Proteomes" id="UP001147760"/>
    </source>
</evidence>
<protein>
    <submittedName>
        <fullName evidence="1">Uncharacterized protein</fullName>
    </submittedName>
</protein>
<keyword evidence="2" id="KW-1185">Reference proteome</keyword>
<reference evidence="1" key="2">
    <citation type="journal article" date="2023" name="IMA Fungus">
        <title>Comparative genomic study of the Penicillium genus elucidates a diverse pangenome and 15 lateral gene transfer events.</title>
        <authorList>
            <person name="Petersen C."/>
            <person name="Sorensen T."/>
            <person name="Nielsen M.R."/>
            <person name="Sondergaard T.E."/>
            <person name="Sorensen J.L."/>
            <person name="Fitzpatrick D.A."/>
            <person name="Frisvad J.C."/>
            <person name="Nielsen K.L."/>
        </authorList>
    </citation>
    <scope>NUCLEOTIDE SEQUENCE</scope>
    <source>
        <strain evidence="1">IBT 17660</strain>
    </source>
</reference>
<accession>A0A9X0BRW1</accession>
<proteinExistence type="predicted"/>
<name>A0A9X0BRW1_9EURO</name>
<dbReference type="AlphaFoldDB" id="A0A9X0BRW1"/>
<dbReference type="Proteomes" id="UP001147760">
    <property type="component" value="Unassembled WGS sequence"/>
</dbReference>
<dbReference type="EMBL" id="JAPWDO010000003">
    <property type="protein sequence ID" value="KAJ5480323.1"/>
    <property type="molecule type" value="Genomic_DNA"/>
</dbReference>
<comment type="caution">
    <text evidence="1">The sequence shown here is derived from an EMBL/GenBank/DDBJ whole genome shotgun (WGS) entry which is preliminary data.</text>
</comment>
<sequence>MLRPRLAERWLLFSATPKLSLARHSFYRLTMTFSPLSTLRYFRNFYNWRRSDAKTSRFESKQHHIST</sequence>
<reference evidence="1" key="1">
    <citation type="submission" date="2022-12" db="EMBL/GenBank/DDBJ databases">
        <authorList>
            <person name="Petersen C."/>
        </authorList>
    </citation>
    <scope>NUCLEOTIDE SEQUENCE</scope>
    <source>
        <strain evidence="1">IBT 17660</strain>
    </source>
</reference>
<gene>
    <name evidence="1" type="ORF">N7530_005832</name>
</gene>
<organism evidence="1 2">
    <name type="scientific">Penicillium desertorum</name>
    <dbReference type="NCBI Taxonomy" id="1303715"/>
    <lineage>
        <taxon>Eukaryota</taxon>
        <taxon>Fungi</taxon>
        <taxon>Dikarya</taxon>
        <taxon>Ascomycota</taxon>
        <taxon>Pezizomycotina</taxon>
        <taxon>Eurotiomycetes</taxon>
        <taxon>Eurotiomycetidae</taxon>
        <taxon>Eurotiales</taxon>
        <taxon>Aspergillaceae</taxon>
        <taxon>Penicillium</taxon>
    </lineage>
</organism>
<evidence type="ECO:0000313" key="1">
    <source>
        <dbReference type="EMBL" id="KAJ5480323.1"/>
    </source>
</evidence>